<dbReference type="Gene3D" id="3.40.1190.20">
    <property type="match status" value="1"/>
</dbReference>
<dbReference type="Proteomes" id="UP000473574">
    <property type="component" value="Unassembled WGS sequence"/>
</dbReference>
<dbReference type="InterPro" id="IPR011611">
    <property type="entry name" value="PfkB_dom"/>
</dbReference>
<evidence type="ECO:0000256" key="3">
    <source>
        <dbReference type="ARBA" id="ARBA00022777"/>
    </source>
</evidence>
<sequence length="336" mass="35315">MTNHPPKYNVYGLGNALVDIECALSVETLAAIGMDKGVMTLLDEAVQNNAIAQLNSHQTKRICGGSAANTIIAISQLGGKTFYGCKVADDEYGQFYTQDLVDCGVDTNLTSHDPEPGITGKCLVLITPDADRTMGTFLGISSQLSEADLNPEAIAAAEYTYMEGFLVSGENSKQAAIKASHLAKAAGRKVAMSLSDYNMVKFFRPGLLEMIGDGVDMLFANESEALLMADTDDFATAIEHTKTLAKTFAITRGPAGSILFDGEQVLEIAPHPVTAIDTLGAGDMYAGGVLYGITHGLGWAQAGKLGSTASAQLVTGYGARMGTDELQAVLKQVVGE</sequence>
<comment type="caution">
    <text evidence="5">The sequence shown here is derived from an EMBL/GenBank/DDBJ whole genome shotgun (WGS) entry which is preliminary data.</text>
</comment>
<keyword evidence="3 5" id="KW-0418">Kinase</keyword>
<dbReference type="GO" id="GO:0016301">
    <property type="term" value="F:kinase activity"/>
    <property type="evidence" value="ECO:0007669"/>
    <property type="project" value="UniProtKB-KW"/>
</dbReference>
<gene>
    <name evidence="5" type="ORF">D0962_24010</name>
</gene>
<dbReference type="InterPro" id="IPR002173">
    <property type="entry name" value="Carboh/pur_kinase_PfkB_CS"/>
</dbReference>
<dbReference type="PANTHER" id="PTHR43320:SF3">
    <property type="entry name" value="CARBOHYDRATE KINASE PFKB DOMAIN-CONTAINING PROTEIN"/>
    <property type="match status" value="1"/>
</dbReference>
<evidence type="ECO:0000256" key="1">
    <source>
        <dbReference type="ARBA" id="ARBA00010688"/>
    </source>
</evidence>
<dbReference type="AlphaFoldDB" id="A0A6M0SBF7"/>
<dbReference type="PROSITE" id="PS00584">
    <property type="entry name" value="PFKB_KINASES_2"/>
    <property type="match status" value="1"/>
</dbReference>
<feature type="domain" description="Carbohydrate kinase PfkB" evidence="4">
    <location>
        <begin position="55"/>
        <end position="321"/>
    </location>
</feature>
<dbReference type="EMBL" id="QZCE01000002">
    <property type="protein sequence ID" value="NEZ65784.1"/>
    <property type="molecule type" value="Genomic_DNA"/>
</dbReference>
<accession>A0A6M0SBF7</accession>
<evidence type="ECO:0000313" key="6">
    <source>
        <dbReference type="Proteomes" id="UP000473574"/>
    </source>
</evidence>
<organism evidence="5 6">
    <name type="scientific">Adonisia turfae CCMR0082</name>
    <dbReference type="NCBI Taxonomy" id="2304604"/>
    <lineage>
        <taxon>Bacteria</taxon>
        <taxon>Bacillati</taxon>
        <taxon>Cyanobacteriota</taxon>
        <taxon>Adonisia</taxon>
        <taxon>Adonisia turfae</taxon>
    </lineage>
</organism>
<dbReference type="PANTHER" id="PTHR43320">
    <property type="entry name" value="SUGAR KINASE"/>
    <property type="match status" value="1"/>
</dbReference>
<dbReference type="CDD" id="cd01168">
    <property type="entry name" value="adenosine_kinase"/>
    <property type="match status" value="1"/>
</dbReference>
<dbReference type="SUPFAM" id="SSF53613">
    <property type="entry name" value="Ribokinase-like"/>
    <property type="match status" value="1"/>
</dbReference>
<proteinExistence type="inferred from homology"/>
<evidence type="ECO:0000259" key="4">
    <source>
        <dbReference type="Pfam" id="PF00294"/>
    </source>
</evidence>
<evidence type="ECO:0000256" key="2">
    <source>
        <dbReference type="ARBA" id="ARBA00022679"/>
    </source>
</evidence>
<dbReference type="InterPro" id="IPR029056">
    <property type="entry name" value="Ribokinase-like"/>
</dbReference>
<keyword evidence="2" id="KW-0808">Transferase</keyword>
<dbReference type="Gene3D" id="3.30.1110.10">
    <property type="match status" value="1"/>
</dbReference>
<dbReference type="Pfam" id="PF00294">
    <property type="entry name" value="PfkB"/>
    <property type="match status" value="1"/>
</dbReference>
<comment type="similarity">
    <text evidence="1">Belongs to the carbohydrate kinase PfkB family.</text>
</comment>
<protein>
    <submittedName>
        <fullName evidence="5">Adenosine kinase</fullName>
    </submittedName>
</protein>
<name>A0A6M0SBF7_9CYAN</name>
<evidence type="ECO:0000313" key="5">
    <source>
        <dbReference type="EMBL" id="NEZ65784.1"/>
    </source>
</evidence>
<reference evidence="5 6" key="1">
    <citation type="journal article" date="2020" name="Microb. Ecol.">
        <title>Ecogenomics of the Marine Benthic Filamentous Cyanobacterium Adonisia.</title>
        <authorList>
            <person name="Walter J.M."/>
            <person name="Coutinho F.H."/>
            <person name="Leomil L."/>
            <person name="Hargreaves P.I."/>
            <person name="Campeao M.E."/>
            <person name="Vieira V.V."/>
            <person name="Silva B.S."/>
            <person name="Fistarol G.O."/>
            <person name="Salomon P.S."/>
            <person name="Sawabe T."/>
            <person name="Mino S."/>
            <person name="Hosokawa M."/>
            <person name="Miyashita H."/>
            <person name="Maruyama F."/>
            <person name="van Verk M.C."/>
            <person name="Dutilh B.E."/>
            <person name="Thompson C.C."/>
            <person name="Thompson F.L."/>
        </authorList>
    </citation>
    <scope>NUCLEOTIDE SEQUENCE [LARGE SCALE GENOMIC DNA]</scope>
    <source>
        <strain evidence="5 6">CCMR0082</strain>
    </source>
</reference>
<dbReference type="RefSeq" id="WP_163667172.1">
    <property type="nucleotide sequence ID" value="NZ_QZCE01000002.1"/>
</dbReference>
<dbReference type="InterPro" id="IPR052700">
    <property type="entry name" value="Carb_kinase_PfkB-like"/>
</dbReference>